<keyword evidence="2" id="KW-0812">Transmembrane</keyword>
<reference evidence="3" key="1">
    <citation type="submission" date="2023-10" db="EMBL/GenBank/DDBJ databases">
        <title>Genome assembly of Pristionchus species.</title>
        <authorList>
            <person name="Yoshida K."/>
            <person name="Sommer R.J."/>
        </authorList>
    </citation>
    <scope>NUCLEOTIDE SEQUENCE</scope>
    <source>
        <strain evidence="3">RS5133</strain>
    </source>
</reference>
<organism evidence="3 4">
    <name type="scientific">Pristionchus fissidentatus</name>
    <dbReference type="NCBI Taxonomy" id="1538716"/>
    <lineage>
        <taxon>Eukaryota</taxon>
        <taxon>Metazoa</taxon>
        <taxon>Ecdysozoa</taxon>
        <taxon>Nematoda</taxon>
        <taxon>Chromadorea</taxon>
        <taxon>Rhabditida</taxon>
        <taxon>Rhabditina</taxon>
        <taxon>Diplogasteromorpha</taxon>
        <taxon>Diplogasteroidea</taxon>
        <taxon>Neodiplogasteridae</taxon>
        <taxon>Pristionchus</taxon>
    </lineage>
</organism>
<feature type="compositionally biased region" description="Basic residues" evidence="1">
    <location>
        <begin position="114"/>
        <end position="128"/>
    </location>
</feature>
<sequence>DRFSLSARVSMAVELILLVATLAGLLCAYHYYQRSNKTATQQAAADADHQSIEGTLYRTDESIESSRSQAGLLVTSPAFTSEDDKRSPRRRHSGPHLISLPSLSPREACTNPRHASHHAHSAPLHQHRTAPTQDSCSPFAHDAFDSSLALATCIAESPDEERTQSLSVQSQS</sequence>
<keyword evidence="4" id="KW-1185">Reference proteome</keyword>
<keyword evidence="2" id="KW-1133">Transmembrane helix</keyword>
<evidence type="ECO:0000256" key="2">
    <source>
        <dbReference type="SAM" id="Phobius"/>
    </source>
</evidence>
<dbReference type="EMBL" id="BTSY01000003">
    <property type="protein sequence ID" value="GMT20894.1"/>
    <property type="molecule type" value="Genomic_DNA"/>
</dbReference>
<proteinExistence type="predicted"/>
<accession>A0AAV5VRB1</accession>
<feature type="non-terminal residue" evidence="3">
    <location>
        <position position="1"/>
    </location>
</feature>
<name>A0AAV5VRB1_9BILA</name>
<evidence type="ECO:0000313" key="3">
    <source>
        <dbReference type="EMBL" id="GMT20894.1"/>
    </source>
</evidence>
<feature type="transmembrane region" description="Helical" evidence="2">
    <location>
        <begin position="12"/>
        <end position="32"/>
    </location>
</feature>
<evidence type="ECO:0000256" key="1">
    <source>
        <dbReference type="SAM" id="MobiDB-lite"/>
    </source>
</evidence>
<gene>
    <name evidence="3" type="ORF">PFISCL1PPCAC_12191</name>
</gene>
<dbReference type="Proteomes" id="UP001432322">
    <property type="component" value="Unassembled WGS sequence"/>
</dbReference>
<evidence type="ECO:0000313" key="4">
    <source>
        <dbReference type="Proteomes" id="UP001432322"/>
    </source>
</evidence>
<comment type="caution">
    <text evidence="3">The sequence shown here is derived from an EMBL/GenBank/DDBJ whole genome shotgun (WGS) entry which is preliminary data.</text>
</comment>
<dbReference type="AlphaFoldDB" id="A0AAV5VRB1"/>
<feature type="region of interest" description="Disordered" evidence="1">
    <location>
        <begin position="60"/>
        <end position="138"/>
    </location>
</feature>
<keyword evidence="2" id="KW-0472">Membrane</keyword>
<protein>
    <submittedName>
        <fullName evidence="3">Uncharacterized protein</fullName>
    </submittedName>
</protein>